<protein>
    <recommendedName>
        <fullName evidence="3">SPOR domain-containing protein</fullName>
    </recommendedName>
</protein>
<gene>
    <name evidence="1" type="ORF">AU05_00065</name>
</gene>
<name>A0ABN0SHX7_9GAMM</name>
<evidence type="ECO:0008006" key="3">
    <source>
        <dbReference type="Google" id="ProtNLM"/>
    </source>
</evidence>
<sequence length="60" mass="6965">MKIVVQPQDQGGERLWQVRLDQHCVSFRSEEEARQFVAKLEARLRAPHNLPDWPAQLKAG</sequence>
<dbReference type="Proteomes" id="UP000023842">
    <property type="component" value="Unassembled WGS sequence"/>
</dbReference>
<dbReference type="EMBL" id="JFJN01000001">
    <property type="protein sequence ID" value="EZH84318.1"/>
    <property type="molecule type" value="Genomic_DNA"/>
</dbReference>
<dbReference type="RefSeq" id="WP_036998171.1">
    <property type="nucleotide sequence ID" value="NZ_JFJN01000001.1"/>
</dbReference>
<evidence type="ECO:0000313" key="1">
    <source>
        <dbReference type="EMBL" id="EZH84318.1"/>
    </source>
</evidence>
<proteinExistence type="predicted"/>
<reference evidence="2" key="1">
    <citation type="journal article" date="2014" name="Genome Announc.">
        <title>Draft Genome Sequence of the algae degrading bacterium Pseudomonas mendocina AD6.</title>
        <authorList>
            <person name="Barney B.M."/>
            <person name="Lenneman E.M."/>
        </authorList>
    </citation>
    <scope>NUCLEOTIDE SEQUENCE [LARGE SCALE GENOMIC DNA]</scope>
    <source>
        <strain evidence="2">AD6</strain>
    </source>
</reference>
<evidence type="ECO:0000313" key="2">
    <source>
        <dbReference type="Proteomes" id="UP000023842"/>
    </source>
</evidence>
<comment type="caution">
    <text evidence="1">The sequence shown here is derived from an EMBL/GenBank/DDBJ whole genome shotgun (WGS) entry which is preliminary data.</text>
</comment>
<accession>A0ABN0SHX7</accession>
<organism evidence="1 2">
    <name type="scientific">Ectopseudomonas composti</name>
    <dbReference type="NCBI Taxonomy" id="658457"/>
    <lineage>
        <taxon>Bacteria</taxon>
        <taxon>Pseudomonadati</taxon>
        <taxon>Pseudomonadota</taxon>
        <taxon>Gammaproteobacteria</taxon>
        <taxon>Pseudomonadales</taxon>
        <taxon>Pseudomonadaceae</taxon>
        <taxon>Ectopseudomonas</taxon>
    </lineage>
</organism>
<keyword evidence="2" id="KW-1185">Reference proteome</keyword>